<accession>A0ABW0LTE9</accession>
<sequence>MLLTRMKKVLSLNLAMLLAGLALLSVLSIASPTTQHASAESQWTFCATEATNCIFTGTKNVRYGATVNGVDQFVTELKEAKSFMGISCLTSEFGGFDPAPGKPKSCYVSNLTQDQMWSVSTNEGNNSIVIPFLVNFALAGTLEDLKNKIWIKRTDVPGFTALGPEDTVGLTRTGGLYNGKSTLTIGLSKPLTGSDNELIIGAGAFFNYAQDIVINELKEKDAGSWQLLGDQFSPGRSFKMSLAVFHGTPYLAYVDQTLGSLFVKKYVQGAWVDTGGGAWTGIFPTLVAEGDNLYVSYMDGGGFVKKYDETGNVWSTVGGGVVSSGVLSMTVAKGIPYVAYREGGNGKLTVKKYKESIDGWETLGTVGFSDTAVTEISLSVLDGIPYVAYRSESMEWVQYEGYMLTYTGGWVKKFDETSNSWQDMGKFADNNLLKPLLYMEGGIPHVLFVDLSHVAVGMKKYTGSSWRPWEPTGNPDSLRGAFSFDATSFFISDGILYSASDQADGTAAVKRYNGSNWIPMGSLGVSGALSLFVDQGVLYAANSENLGFIGYKPMIRRFLLTPPALTADTTINDTLSPIEVTFPESSAWRNEIVAVKDGTTTLQPGMDYVVTAGKITFHPGVLAVGDHTITVSTRHYADATANQRVFLRSPTLTADATVNYVVNAIEVTFPEDAAWSGAITAVKDGTTALQRGTDYVVSAGKITINPGVLAEGSHRITVTATDYLDASVDQTVTWIPSPSLSADATDNDPSTEIEVTFADDEAWRDEITAVKDGTKTLALSKYSVNAGKITFKAGALALGTHTIKVVAPNYADATVVQTVADRVVPVSNDALLSGLTVDQGALTFVPTELNYSVDVPNNATSLHITVVLGHADQTLSVTGATYSSIDNGVYHYDISGLEVGATVISIDVTAQDGLTMNPYRLTIHRAALASDDSNLSGLSLSSGALSPGFTPDTTVYTAGVDYDVSSLTVTASAEDGNATLSVHGNPAISDEASGPISLNVGPNPIAIIVTAEDGSAQTYTVTVTRNAQASGGSGNSSGSGSGGGGVSGPTVPIAPPATTTSNDGQLTLPQGTSGEVSLNNEVTVTIPADASEQELKVTIDKVLDSQSLLTNNEVVVSPIFEILKNFEHNFDHPVTLTFAFDPAGLKSGETVAVFYYDETKKEWVKVGGVVNGNEIVVDVDHFTKYAVFAVSPTAEEPSTGTQPNFGDIAGHWAEASIKQAVESRIASGYPDGTFKPNRTVTRAEFAVMLVNALKLQSEEAQLTFADAANIGAWAKKAVALAVKAGILKGYADGSFRPDAEITRAEMAAMIAGALNLSIDANAATGFADDEQIPAWAKGAVDAIQKHGLVKGKSSGEFDPLGKTTRAEAVTVLLHMVR</sequence>
<dbReference type="Proteomes" id="UP001596105">
    <property type="component" value="Unassembled WGS sequence"/>
</dbReference>
<dbReference type="Pfam" id="PF07550">
    <property type="entry name" value="Shr-like_HID"/>
    <property type="match status" value="3"/>
</dbReference>
<feature type="compositionally biased region" description="Gly residues" evidence="1">
    <location>
        <begin position="1031"/>
        <end position="1047"/>
    </location>
</feature>
<dbReference type="EMBL" id="JBHSMH010000023">
    <property type="protein sequence ID" value="MFC5469008.1"/>
    <property type="molecule type" value="Genomic_DNA"/>
</dbReference>
<dbReference type="SUPFAM" id="SSF89372">
    <property type="entry name" value="Fucose-specific lectin"/>
    <property type="match status" value="1"/>
</dbReference>
<keyword evidence="2" id="KW-0732">Signal</keyword>
<feature type="domain" description="SLH" evidence="3">
    <location>
        <begin position="1200"/>
        <end position="1263"/>
    </location>
</feature>
<dbReference type="Pfam" id="PF12733">
    <property type="entry name" value="Cadherin-like"/>
    <property type="match status" value="2"/>
</dbReference>
<dbReference type="InterPro" id="IPR051465">
    <property type="entry name" value="Cell_Envelope_Struct_Comp"/>
</dbReference>
<dbReference type="InterPro" id="IPR011432">
    <property type="entry name" value="Shr-like_HID"/>
</dbReference>
<reference evidence="5" key="1">
    <citation type="journal article" date="2019" name="Int. J. Syst. Evol. Microbiol.">
        <title>The Global Catalogue of Microorganisms (GCM) 10K type strain sequencing project: providing services to taxonomists for standard genome sequencing and annotation.</title>
        <authorList>
            <consortium name="The Broad Institute Genomics Platform"/>
            <consortium name="The Broad Institute Genome Sequencing Center for Infectious Disease"/>
            <person name="Wu L."/>
            <person name="Ma J."/>
        </authorList>
    </citation>
    <scope>NUCLEOTIDE SEQUENCE [LARGE SCALE GENOMIC DNA]</scope>
    <source>
        <strain evidence="5">CCUG 57113</strain>
    </source>
</reference>
<organism evidence="4 5">
    <name type="scientific">Cohnella suwonensis</name>
    <dbReference type="NCBI Taxonomy" id="696072"/>
    <lineage>
        <taxon>Bacteria</taxon>
        <taxon>Bacillati</taxon>
        <taxon>Bacillota</taxon>
        <taxon>Bacilli</taxon>
        <taxon>Bacillales</taxon>
        <taxon>Paenibacillaceae</taxon>
        <taxon>Cohnella</taxon>
    </lineage>
</organism>
<dbReference type="RefSeq" id="WP_209749155.1">
    <property type="nucleotide sequence ID" value="NZ_JBHSMH010000023.1"/>
</dbReference>
<proteinExistence type="predicted"/>
<dbReference type="Gene3D" id="2.60.220.30">
    <property type="match status" value="1"/>
</dbReference>
<feature type="domain" description="SLH" evidence="3">
    <location>
        <begin position="1264"/>
        <end position="1324"/>
    </location>
</feature>
<keyword evidence="5" id="KW-1185">Reference proteome</keyword>
<dbReference type="PANTHER" id="PTHR43308">
    <property type="entry name" value="OUTER MEMBRANE PROTEIN ALPHA-RELATED"/>
    <property type="match status" value="1"/>
</dbReference>
<evidence type="ECO:0000259" key="3">
    <source>
        <dbReference type="PROSITE" id="PS51272"/>
    </source>
</evidence>
<gene>
    <name evidence="4" type="ORF">ACFPPD_09760</name>
</gene>
<name>A0ABW0LTE9_9BACL</name>
<evidence type="ECO:0000313" key="4">
    <source>
        <dbReference type="EMBL" id="MFC5469008.1"/>
    </source>
</evidence>
<dbReference type="InterPro" id="IPR001119">
    <property type="entry name" value="SLH_dom"/>
</dbReference>
<dbReference type="Pfam" id="PF00395">
    <property type="entry name" value="SLH"/>
    <property type="match status" value="3"/>
</dbReference>
<feature type="region of interest" description="Disordered" evidence="1">
    <location>
        <begin position="1027"/>
        <end position="1076"/>
    </location>
</feature>
<protein>
    <submittedName>
        <fullName evidence="4">S-layer homology domain-containing protein</fullName>
    </submittedName>
</protein>
<dbReference type="InterPro" id="IPR025883">
    <property type="entry name" value="Cadherin-like_domain"/>
</dbReference>
<evidence type="ECO:0000313" key="5">
    <source>
        <dbReference type="Proteomes" id="UP001596105"/>
    </source>
</evidence>
<feature type="chain" id="PRO_5046635347" evidence="2">
    <location>
        <begin position="31"/>
        <end position="1377"/>
    </location>
</feature>
<evidence type="ECO:0000256" key="2">
    <source>
        <dbReference type="SAM" id="SignalP"/>
    </source>
</evidence>
<feature type="compositionally biased region" description="Polar residues" evidence="1">
    <location>
        <begin position="1061"/>
        <end position="1076"/>
    </location>
</feature>
<feature type="signal peptide" evidence="2">
    <location>
        <begin position="1"/>
        <end position="30"/>
    </location>
</feature>
<comment type="caution">
    <text evidence="4">The sequence shown here is derived from an EMBL/GenBank/DDBJ whole genome shotgun (WGS) entry which is preliminary data.</text>
</comment>
<feature type="compositionally biased region" description="Low complexity" evidence="1">
    <location>
        <begin position="1048"/>
        <end position="1060"/>
    </location>
</feature>
<feature type="domain" description="SLH" evidence="3">
    <location>
        <begin position="1326"/>
        <end position="1377"/>
    </location>
</feature>
<dbReference type="PANTHER" id="PTHR43308:SF5">
    <property type="entry name" value="S-LAYER PROTEIN _ PEPTIDOGLYCAN ENDO-BETA-N-ACETYLGLUCOSAMINIDASE"/>
    <property type="match status" value="1"/>
</dbReference>
<evidence type="ECO:0000256" key="1">
    <source>
        <dbReference type="SAM" id="MobiDB-lite"/>
    </source>
</evidence>
<dbReference type="PROSITE" id="PS51272">
    <property type="entry name" value="SLH"/>
    <property type="match status" value="3"/>
</dbReference>